<dbReference type="Pfam" id="PF01066">
    <property type="entry name" value="CDP-OH_P_transf"/>
    <property type="match status" value="1"/>
</dbReference>
<evidence type="ECO:0000256" key="13">
    <source>
        <dbReference type="ARBA" id="ARBA00023136"/>
    </source>
</evidence>
<dbReference type="PANTHER" id="PTHR14269:SF61">
    <property type="entry name" value="CDP-DIACYLGLYCEROL--SERINE O-PHOSPHATIDYLTRANSFERASE"/>
    <property type="match status" value="1"/>
</dbReference>
<comment type="pathway">
    <text evidence="17">Phospholipid metabolism; phosphatidylethanolamine biosynthesis; phosphatidylethanolamine from CDP-diacylglycerol: step 1/2.</text>
</comment>
<dbReference type="GO" id="GO:0003882">
    <property type="term" value="F:CDP-diacylglycerol-serine O-phosphatidyltransferase activity"/>
    <property type="evidence" value="ECO:0007669"/>
    <property type="project" value="UniProtKB-EC"/>
</dbReference>
<keyword evidence="14" id="KW-0594">Phospholipid biosynthesis</keyword>
<keyword evidence="12" id="KW-0443">Lipid metabolism</keyword>
<dbReference type="InterPro" id="IPR048254">
    <property type="entry name" value="CDP_ALCOHOL_P_TRANSF_CS"/>
</dbReference>
<feature type="transmembrane region" description="Helical" evidence="19">
    <location>
        <begin position="197"/>
        <end position="216"/>
    </location>
</feature>
<evidence type="ECO:0000256" key="18">
    <source>
        <dbReference type="RuleBase" id="RU003750"/>
    </source>
</evidence>
<evidence type="ECO:0000256" key="2">
    <source>
        <dbReference type="ARBA" id="ARBA00004477"/>
    </source>
</evidence>
<dbReference type="GO" id="GO:0006659">
    <property type="term" value="P:phosphatidylserine biosynthetic process"/>
    <property type="evidence" value="ECO:0007669"/>
    <property type="project" value="UniProtKB-ARBA"/>
</dbReference>
<proteinExistence type="inferred from homology"/>
<gene>
    <name evidence="20" type="ORF">BJ684DRAFT_9693</name>
</gene>
<evidence type="ECO:0000256" key="7">
    <source>
        <dbReference type="ARBA" id="ARBA00022516"/>
    </source>
</evidence>
<dbReference type="FunFam" id="1.20.120.1760:FF:000022">
    <property type="entry name" value="CDP-diacylglycerol--serine O-phosphatidyltransferase"/>
    <property type="match status" value="1"/>
</dbReference>
<organism evidence="20 21">
    <name type="scientific">Piptocephalis cylindrospora</name>
    <dbReference type="NCBI Taxonomy" id="1907219"/>
    <lineage>
        <taxon>Eukaryota</taxon>
        <taxon>Fungi</taxon>
        <taxon>Fungi incertae sedis</taxon>
        <taxon>Zoopagomycota</taxon>
        <taxon>Zoopagomycotina</taxon>
        <taxon>Zoopagomycetes</taxon>
        <taxon>Zoopagales</taxon>
        <taxon>Piptocephalidaceae</taxon>
        <taxon>Piptocephalis</taxon>
    </lineage>
</organism>
<evidence type="ECO:0000256" key="5">
    <source>
        <dbReference type="ARBA" id="ARBA00013174"/>
    </source>
</evidence>
<evidence type="ECO:0000256" key="12">
    <source>
        <dbReference type="ARBA" id="ARBA00023098"/>
    </source>
</evidence>
<dbReference type="Gene3D" id="1.20.120.1760">
    <property type="match status" value="1"/>
</dbReference>
<sequence length="225" mass="24117">MPSSKQNKRRDEQARLLDPTDEYPVAFSMVRSFHLADLLTLSNAACGFLSCLACLAHLVSLSPELVWASVLMPLGGMFDVLDGRVARWRYTSSLLGQELDSLADLISFGVGPAMLAFTMGYRSVLDTFLLTFFVGCAVARLARYNATVASLPKDKAGKVKYFEGTPVPTSLLLVVLLSTGGSIGLDGVLLSSASLPLIGSVHTVSVLYGIIGAGMVSRRLRIPKM</sequence>
<comment type="pathway">
    <text evidence="3">Lipid metabolism.</text>
</comment>
<dbReference type="InterPro" id="IPR004533">
    <property type="entry name" value="CDP-diaglyc--ser_O-PTrfase"/>
</dbReference>
<evidence type="ECO:0000256" key="8">
    <source>
        <dbReference type="ARBA" id="ARBA00022679"/>
    </source>
</evidence>
<dbReference type="EMBL" id="KZ987964">
    <property type="protein sequence ID" value="RKP13683.1"/>
    <property type="molecule type" value="Genomic_DNA"/>
</dbReference>
<protein>
    <recommendedName>
        <fullName evidence="6">CDP-diacylglycerol--serine O-phosphatidyltransferase</fullName>
        <ecNumber evidence="5">2.7.8.8</ecNumber>
    </recommendedName>
    <alternativeName>
        <fullName evidence="16">Phosphatidylserine synthase</fullName>
    </alternativeName>
</protein>
<evidence type="ECO:0000256" key="6">
    <source>
        <dbReference type="ARBA" id="ARBA00017171"/>
    </source>
</evidence>
<evidence type="ECO:0000256" key="9">
    <source>
        <dbReference type="ARBA" id="ARBA00022692"/>
    </source>
</evidence>
<dbReference type="InterPro" id="IPR000462">
    <property type="entry name" value="CDP-OH_P_trans"/>
</dbReference>
<evidence type="ECO:0000256" key="3">
    <source>
        <dbReference type="ARBA" id="ARBA00005189"/>
    </source>
</evidence>
<dbReference type="GO" id="GO:0005789">
    <property type="term" value="C:endoplasmic reticulum membrane"/>
    <property type="evidence" value="ECO:0007669"/>
    <property type="project" value="UniProtKB-SubCell"/>
</dbReference>
<dbReference type="PANTHER" id="PTHR14269">
    <property type="entry name" value="CDP-DIACYLGLYCEROL--GLYCEROL-3-PHOSPHATE 3-PHOSPHATIDYLTRANSFERASE-RELATED"/>
    <property type="match status" value="1"/>
</dbReference>
<evidence type="ECO:0000313" key="21">
    <source>
        <dbReference type="Proteomes" id="UP000267251"/>
    </source>
</evidence>
<keyword evidence="13 19" id="KW-0472">Membrane</keyword>
<dbReference type="AlphaFoldDB" id="A0A4P9Y4A7"/>
<evidence type="ECO:0000256" key="16">
    <source>
        <dbReference type="ARBA" id="ARBA00032361"/>
    </source>
</evidence>
<keyword evidence="9 19" id="KW-0812">Transmembrane</keyword>
<keyword evidence="7" id="KW-0444">Lipid biosynthesis</keyword>
<evidence type="ECO:0000256" key="19">
    <source>
        <dbReference type="SAM" id="Phobius"/>
    </source>
</evidence>
<dbReference type="InterPro" id="IPR050324">
    <property type="entry name" value="CDP-alcohol_PTase-I"/>
</dbReference>
<evidence type="ECO:0000256" key="11">
    <source>
        <dbReference type="ARBA" id="ARBA00022989"/>
    </source>
</evidence>
<evidence type="ECO:0000256" key="1">
    <source>
        <dbReference type="ARBA" id="ARBA00000287"/>
    </source>
</evidence>
<dbReference type="InterPro" id="IPR043130">
    <property type="entry name" value="CDP-OH_PTrfase_TM_dom"/>
</dbReference>
<feature type="transmembrane region" description="Helical" evidence="19">
    <location>
        <begin position="38"/>
        <end position="59"/>
    </location>
</feature>
<dbReference type="Proteomes" id="UP000267251">
    <property type="component" value="Unassembled WGS sequence"/>
</dbReference>
<evidence type="ECO:0000256" key="15">
    <source>
        <dbReference type="ARBA" id="ARBA00023264"/>
    </source>
</evidence>
<evidence type="ECO:0000256" key="17">
    <source>
        <dbReference type="ARBA" id="ARBA00060701"/>
    </source>
</evidence>
<keyword evidence="15" id="KW-1208">Phospholipid metabolism</keyword>
<comment type="similarity">
    <text evidence="4 18">Belongs to the CDP-alcohol phosphatidyltransferase class-I family.</text>
</comment>
<dbReference type="EC" id="2.7.8.8" evidence="5"/>
<evidence type="ECO:0000313" key="20">
    <source>
        <dbReference type="EMBL" id="RKP13683.1"/>
    </source>
</evidence>
<accession>A0A4P9Y4A7</accession>
<comment type="subcellular location">
    <subcellularLocation>
        <location evidence="2">Endoplasmic reticulum membrane</location>
        <topology evidence="2">Multi-pass membrane protein</topology>
    </subcellularLocation>
</comment>
<reference evidence="21" key="1">
    <citation type="journal article" date="2018" name="Nat. Microbiol.">
        <title>Leveraging single-cell genomics to expand the fungal tree of life.</title>
        <authorList>
            <person name="Ahrendt S.R."/>
            <person name="Quandt C.A."/>
            <person name="Ciobanu D."/>
            <person name="Clum A."/>
            <person name="Salamov A."/>
            <person name="Andreopoulos B."/>
            <person name="Cheng J.F."/>
            <person name="Woyke T."/>
            <person name="Pelin A."/>
            <person name="Henrissat B."/>
            <person name="Reynolds N.K."/>
            <person name="Benny G.L."/>
            <person name="Smith M.E."/>
            <person name="James T.Y."/>
            <person name="Grigoriev I.V."/>
        </authorList>
    </citation>
    <scope>NUCLEOTIDE SEQUENCE [LARGE SCALE GENOMIC DNA]</scope>
</reference>
<feature type="transmembrane region" description="Helical" evidence="19">
    <location>
        <begin position="167"/>
        <end position="185"/>
    </location>
</feature>
<dbReference type="PROSITE" id="PS00379">
    <property type="entry name" value="CDP_ALCOHOL_P_TRANSF"/>
    <property type="match status" value="1"/>
</dbReference>
<feature type="transmembrane region" description="Helical" evidence="19">
    <location>
        <begin position="127"/>
        <end position="146"/>
    </location>
</feature>
<keyword evidence="21" id="KW-1185">Reference proteome</keyword>
<evidence type="ECO:0000256" key="10">
    <source>
        <dbReference type="ARBA" id="ARBA00022824"/>
    </source>
</evidence>
<comment type="catalytic activity">
    <reaction evidence="1">
        <text>a CDP-1,2-diacyl-sn-glycerol + L-serine = a 1,2-diacyl-sn-glycero-3-phospho-L-serine + CMP + H(+)</text>
        <dbReference type="Rhea" id="RHEA:16913"/>
        <dbReference type="ChEBI" id="CHEBI:15378"/>
        <dbReference type="ChEBI" id="CHEBI:33384"/>
        <dbReference type="ChEBI" id="CHEBI:57262"/>
        <dbReference type="ChEBI" id="CHEBI:58332"/>
        <dbReference type="ChEBI" id="CHEBI:60377"/>
        <dbReference type="EC" id="2.7.8.8"/>
    </reaction>
</comment>
<keyword evidence="10" id="KW-0256">Endoplasmic reticulum</keyword>
<dbReference type="OrthoDB" id="448573at2759"/>
<dbReference type="NCBIfam" id="TIGR00473">
    <property type="entry name" value="pssA"/>
    <property type="match status" value="1"/>
</dbReference>
<evidence type="ECO:0000256" key="14">
    <source>
        <dbReference type="ARBA" id="ARBA00023209"/>
    </source>
</evidence>
<evidence type="ECO:0000256" key="4">
    <source>
        <dbReference type="ARBA" id="ARBA00010441"/>
    </source>
</evidence>
<keyword evidence="11 19" id="KW-1133">Transmembrane helix</keyword>
<name>A0A4P9Y4A7_9FUNG</name>
<keyword evidence="8 18" id="KW-0808">Transferase</keyword>